<feature type="signal peptide" evidence="14">
    <location>
        <begin position="1"/>
        <end position="19"/>
    </location>
</feature>
<keyword evidence="4 13" id="KW-0328">Glycosyltransferase</keyword>
<gene>
    <name evidence="15" type="ORF">JZ751_015725</name>
</gene>
<evidence type="ECO:0000256" key="10">
    <source>
        <dbReference type="ARBA" id="ARBA00023098"/>
    </source>
</evidence>
<dbReference type="GO" id="GO:0006493">
    <property type="term" value="P:protein O-linked glycosylation"/>
    <property type="evidence" value="ECO:0007669"/>
    <property type="project" value="TreeGrafter"/>
</dbReference>
<dbReference type="GO" id="GO:0008499">
    <property type="term" value="F:N-acetyl-beta-D-glucosaminide beta-(1,3)-galactosyltransferase activity"/>
    <property type="evidence" value="ECO:0007669"/>
    <property type="project" value="TreeGrafter"/>
</dbReference>
<evidence type="ECO:0000256" key="14">
    <source>
        <dbReference type="SAM" id="SignalP"/>
    </source>
</evidence>
<evidence type="ECO:0000256" key="3">
    <source>
        <dbReference type="ARBA" id="ARBA00008661"/>
    </source>
</evidence>
<dbReference type="Gene3D" id="3.90.550.50">
    <property type="match status" value="1"/>
</dbReference>
<name>A0A8T2MUW7_9TELE</name>
<dbReference type="EC" id="2.4.1.-" evidence="13"/>
<reference evidence="15" key="1">
    <citation type="thesis" date="2021" institute="BYU ScholarsArchive" country="Provo, UT, USA">
        <title>Applications of and Algorithms for Genome Assembly and Genomic Analyses with an Emphasis on Marine Teleosts.</title>
        <authorList>
            <person name="Pickett B.D."/>
        </authorList>
    </citation>
    <scope>NUCLEOTIDE SEQUENCE</scope>
    <source>
        <strain evidence="15">HI-2016</strain>
    </source>
</reference>
<evidence type="ECO:0000256" key="11">
    <source>
        <dbReference type="ARBA" id="ARBA00023136"/>
    </source>
</evidence>
<feature type="chain" id="PRO_5035807164" description="Hexosyltransferase" evidence="14">
    <location>
        <begin position="20"/>
        <end position="366"/>
    </location>
</feature>
<evidence type="ECO:0000313" key="16">
    <source>
        <dbReference type="Proteomes" id="UP000824540"/>
    </source>
</evidence>
<dbReference type="Proteomes" id="UP000824540">
    <property type="component" value="Unassembled WGS sequence"/>
</dbReference>
<keyword evidence="6" id="KW-0812">Transmembrane</keyword>
<sequence>MILACAVLLLSYMSWDTWGAPLPWGAARQGNSLWWRKASMPLPASITSQTIRCTQTAPNTVHPVLKTFHAAPLVHPQSSIVTPWRQPSPFEVRYPHQYHFILDEPKKCWGQSPFLVLLVPVAPGNRAARNAIRRTWGSNSLAPGRIIHTLFLLGLEAGAGEGLQAHLGRESAAHCDLLQANFLDSYLNLTIKTMLMLEWLSSRCPNTTYAAKVDTDIFLNLDHLLGLLDPLGPSKHDYITGAIITGGLVHRDRASKWYMPQEIYPKPRYPLYVSGNAYVFSMDLPSKILEASRHVRPVHLEDVYLGMCLEYLGIKPTPPPDPHLFCLTPLPSRCLLTHVISITGLQPRDLLLYWVNFRKSRTPFHK</sequence>
<evidence type="ECO:0000256" key="9">
    <source>
        <dbReference type="ARBA" id="ARBA00023034"/>
    </source>
</evidence>
<keyword evidence="7" id="KW-0735">Signal-anchor</keyword>
<comment type="pathway">
    <text evidence="2">Protein modification; protein glycosylation.</text>
</comment>
<evidence type="ECO:0000256" key="13">
    <source>
        <dbReference type="RuleBase" id="RU363063"/>
    </source>
</evidence>
<organism evidence="15 16">
    <name type="scientific">Albula glossodonta</name>
    <name type="common">roundjaw bonefish</name>
    <dbReference type="NCBI Taxonomy" id="121402"/>
    <lineage>
        <taxon>Eukaryota</taxon>
        <taxon>Metazoa</taxon>
        <taxon>Chordata</taxon>
        <taxon>Craniata</taxon>
        <taxon>Vertebrata</taxon>
        <taxon>Euteleostomi</taxon>
        <taxon>Actinopterygii</taxon>
        <taxon>Neopterygii</taxon>
        <taxon>Teleostei</taxon>
        <taxon>Albuliformes</taxon>
        <taxon>Albulidae</taxon>
        <taxon>Albula</taxon>
    </lineage>
</organism>
<evidence type="ECO:0000256" key="7">
    <source>
        <dbReference type="ARBA" id="ARBA00022968"/>
    </source>
</evidence>
<evidence type="ECO:0000256" key="5">
    <source>
        <dbReference type="ARBA" id="ARBA00022679"/>
    </source>
</evidence>
<comment type="similarity">
    <text evidence="3 13">Belongs to the glycosyltransferase 31 family.</text>
</comment>
<keyword evidence="8" id="KW-1133">Transmembrane helix</keyword>
<evidence type="ECO:0000256" key="8">
    <source>
        <dbReference type="ARBA" id="ARBA00022989"/>
    </source>
</evidence>
<keyword evidence="5" id="KW-0808">Transferase</keyword>
<keyword evidence="12" id="KW-0325">Glycoprotein</keyword>
<comment type="subcellular location">
    <subcellularLocation>
        <location evidence="1 13">Golgi apparatus membrane</location>
        <topology evidence="1 13">Single-pass type II membrane protein</topology>
    </subcellularLocation>
</comment>
<accession>A0A8T2MUW7</accession>
<evidence type="ECO:0000256" key="2">
    <source>
        <dbReference type="ARBA" id="ARBA00004922"/>
    </source>
</evidence>
<evidence type="ECO:0000256" key="1">
    <source>
        <dbReference type="ARBA" id="ARBA00004323"/>
    </source>
</evidence>
<keyword evidence="14" id="KW-0732">Signal</keyword>
<evidence type="ECO:0000256" key="4">
    <source>
        <dbReference type="ARBA" id="ARBA00022676"/>
    </source>
</evidence>
<dbReference type="AlphaFoldDB" id="A0A8T2MUW7"/>
<dbReference type="EMBL" id="JAFBMS010000252">
    <property type="protein sequence ID" value="KAG9332149.1"/>
    <property type="molecule type" value="Genomic_DNA"/>
</dbReference>
<evidence type="ECO:0000256" key="12">
    <source>
        <dbReference type="ARBA" id="ARBA00023180"/>
    </source>
</evidence>
<dbReference type="GO" id="GO:0006629">
    <property type="term" value="P:lipid metabolic process"/>
    <property type="evidence" value="ECO:0007669"/>
    <property type="project" value="UniProtKB-KW"/>
</dbReference>
<protein>
    <recommendedName>
        <fullName evidence="13">Hexosyltransferase</fullName>
        <ecNumber evidence="13">2.4.1.-</ecNumber>
    </recommendedName>
</protein>
<dbReference type="PANTHER" id="PTHR11214">
    <property type="entry name" value="BETA-1,3-N-ACETYLGLUCOSAMINYLTRANSFERASE"/>
    <property type="match status" value="1"/>
</dbReference>
<dbReference type="InterPro" id="IPR002659">
    <property type="entry name" value="Glyco_trans_31"/>
</dbReference>
<keyword evidence="9 13" id="KW-0333">Golgi apparatus</keyword>
<dbReference type="OrthoDB" id="5957813at2759"/>
<keyword evidence="16" id="KW-1185">Reference proteome</keyword>
<evidence type="ECO:0000313" key="15">
    <source>
        <dbReference type="EMBL" id="KAG9332149.1"/>
    </source>
</evidence>
<dbReference type="PANTHER" id="PTHR11214:SF115">
    <property type="entry name" value="HEXOSYLTRANSFERASE"/>
    <property type="match status" value="1"/>
</dbReference>
<evidence type="ECO:0000256" key="6">
    <source>
        <dbReference type="ARBA" id="ARBA00022692"/>
    </source>
</evidence>
<dbReference type="GO" id="GO:0000139">
    <property type="term" value="C:Golgi membrane"/>
    <property type="evidence" value="ECO:0007669"/>
    <property type="project" value="UniProtKB-SubCell"/>
</dbReference>
<dbReference type="Pfam" id="PF01762">
    <property type="entry name" value="Galactosyl_T"/>
    <property type="match status" value="1"/>
</dbReference>
<dbReference type="FunFam" id="3.90.550.50:FF:000001">
    <property type="entry name" value="Hexosyltransferase"/>
    <property type="match status" value="1"/>
</dbReference>
<comment type="caution">
    <text evidence="15">The sequence shown here is derived from an EMBL/GenBank/DDBJ whole genome shotgun (WGS) entry which is preliminary data.</text>
</comment>
<proteinExistence type="inferred from homology"/>
<keyword evidence="10" id="KW-0443">Lipid metabolism</keyword>
<keyword evidence="11" id="KW-0472">Membrane</keyword>